<feature type="domain" description="Myb-like DNA-binding" evidence="2">
    <location>
        <begin position="9"/>
        <end position="59"/>
    </location>
</feature>
<keyword evidence="3" id="KW-0547">Nucleotide-binding</keyword>
<name>A0AB34FSQ5_9HYPO</name>
<dbReference type="Pfam" id="PF22980">
    <property type="entry name" value="Myb_DNA-bind_8"/>
    <property type="match status" value="1"/>
</dbReference>
<keyword evidence="3" id="KW-0067">ATP-binding</keyword>
<evidence type="ECO:0000313" key="3">
    <source>
        <dbReference type="EMBL" id="KAJ6441950.1"/>
    </source>
</evidence>
<dbReference type="EMBL" id="JAQHRD010000004">
    <property type="protein sequence ID" value="KAJ6441950.1"/>
    <property type="molecule type" value="Genomic_DNA"/>
</dbReference>
<dbReference type="AlphaFoldDB" id="A0AB34FSQ5"/>
<reference evidence="3" key="1">
    <citation type="submission" date="2023-01" db="EMBL/GenBank/DDBJ databases">
        <title>The growth and conidiation of Purpureocillium lavendulum are regulated by nitrogen source and histone H3K14 acetylation.</title>
        <authorList>
            <person name="Tang P."/>
            <person name="Han J."/>
            <person name="Zhang C."/>
            <person name="Tang P."/>
            <person name="Qi F."/>
            <person name="Zhang K."/>
            <person name="Liang L."/>
        </authorList>
    </citation>
    <scope>NUCLEOTIDE SEQUENCE</scope>
    <source>
        <strain evidence="3">YMF1.00683</strain>
    </source>
</reference>
<organism evidence="3 4">
    <name type="scientific">Purpureocillium lavendulum</name>
    <dbReference type="NCBI Taxonomy" id="1247861"/>
    <lineage>
        <taxon>Eukaryota</taxon>
        <taxon>Fungi</taxon>
        <taxon>Dikarya</taxon>
        <taxon>Ascomycota</taxon>
        <taxon>Pezizomycotina</taxon>
        <taxon>Sordariomycetes</taxon>
        <taxon>Hypocreomycetidae</taxon>
        <taxon>Hypocreales</taxon>
        <taxon>Ophiocordycipitaceae</taxon>
        <taxon>Purpureocillium</taxon>
    </lineage>
</organism>
<evidence type="ECO:0000256" key="1">
    <source>
        <dbReference type="SAM" id="MobiDB-lite"/>
    </source>
</evidence>
<feature type="compositionally biased region" description="Basic and acidic residues" evidence="1">
    <location>
        <begin position="129"/>
        <end position="139"/>
    </location>
</feature>
<evidence type="ECO:0000313" key="4">
    <source>
        <dbReference type="Proteomes" id="UP001163105"/>
    </source>
</evidence>
<dbReference type="Proteomes" id="UP001163105">
    <property type="component" value="Unassembled WGS sequence"/>
</dbReference>
<feature type="compositionally biased region" description="Acidic residues" evidence="1">
    <location>
        <begin position="111"/>
        <end position="128"/>
    </location>
</feature>
<accession>A0AB34FSQ5</accession>
<feature type="region of interest" description="Disordered" evidence="1">
    <location>
        <begin position="62"/>
        <end position="152"/>
    </location>
</feature>
<dbReference type="InterPro" id="IPR054505">
    <property type="entry name" value="Myb_DNA-bind_8"/>
</dbReference>
<keyword evidence="4" id="KW-1185">Reference proteome</keyword>
<gene>
    <name evidence="3" type="ORF">O9K51_05501</name>
</gene>
<dbReference type="GO" id="GO:0005524">
    <property type="term" value="F:ATP binding"/>
    <property type="evidence" value="ECO:0007669"/>
    <property type="project" value="UniProtKB-KW"/>
</dbReference>
<proteinExistence type="predicted"/>
<sequence>MSKAENLAHEQVKFLVSCIKHANNGKPNFEAVAQELEIVSKAAAFFYSQKRYERLLKAHAVNGAKAASKDSDETDSVLTPQSTPVKRKNARGTPSSAAKKPKVKAAKKEEDAEPEPEPEVEAKEEQDDEPVKKETKEEADLSDPPSDGDAEI</sequence>
<evidence type="ECO:0000259" key="2">
    <source>
        <dbReference type="Pfam" id="PF22980"/>
    </source>
</evidence>
<comment type="caution">
    <text evidence="3">The sequence shown here is derived from an EMBL/GenBank/DDBJ whole genome shotgun (WGS) entry which is preliminary data.</text>
</comment>
<protein>
    <submittedName>
        <fullName evidence="3">ATPase-like, ATP-binding domain protein</fullName>
    </submittedName>
</protein>